<sequence>MKLDDAGLKEVLREEGLPKHVLTDCAGLCYPAEPGRTVDILFGLSALARSARLRSQIYAAMDTMDKKEHPLAQGLVTILESLPADSRARLFSTPLAEIDTAPKAEPDNPGNPGAIQILSGVRHFIHHPDVRNITFILPPCLFSAGPLYLPHVHAMLSNDVPDVTLAVAENEGKTHFVWSDGLSLTLVNNGSGLPAGFSHPRLAALPWVGGFPVLNRVAEVGPLLSSFGPATDEEIDLGTGRIEAALGLLSQIWPLAFHGLYRHVKALCILKQRGHSRSHSPPELPGTIFMSADDIERIGDLLCHESSHIRMNVFRLYDAIARARNPEAEAIGFVSPWRPDLRPLRGLVDGVHAFLNVCHYHRRLEMRFPDAWASCAIYERQKRNVMQAGITLREHAVPTPIGAMLLEEFAREEALL</sequence>
<dbReference type="AlphaFoldDB" id="A0A1W6SLK4"/>
<dbReference type="NCBIfam" id="TIGR04267">
    <property type="entry name" value="mod_HExxH"/>
    <property type="match status" value="1"/>
</dbReference>
<dbReference type="Proteomes" id="UP000012179">
    <property type="component" value="Chromosome"/>
</dbReference>
<dbReference type="KEGG" id="nlc:EBAPG3_002160"/>
<dbReference type="eggNOG" id="ENOG50326UD">
    <property type="taxonomic scope" value="Bacteria"/>
</dbReference>
<dbReference type="OrthoDB" id="9769264at2"/>
<dbReference type="RefSeq" id="WP_004175508.1">
    <property type="nucleotide sequence ID" value="NZ_CP021106.3"/>
</dbReference>
<evidence type="ECO:0000313" key="2">
    <source>
        <dbReference type="Proteomes" id="UP000012179"/>
    </source>
</evidence>
<evidence type="ECO:0000313" key="1">
    <source>
        <dbReference type="EMBL" id="ARO86673.1"/>
    </source>
</evidence>
<proteinExistence type="predicted"/>
<reference evidence="1 2" key="1">
    <citation type="journal article" date="2015" name="Int. J. Syst. Evol. Microbiol.">
        <title>Nitrosospira lacus sp. nov., a psychrotolerant, ammonia-oxidizing bacterium from sandy lake sediment.</title>
        <authorList>
            <person name="Urakawa H."/>
            <person name="Garcia J.C."/>
            <person name="Nielsen J.L."/>
            <person name="Le V.Q."/>
            <person name="Kozlowski J.A."/>
            <person name="Stein L.Y."/>
            <person name="Lim C.K."/>
            <person name="Pommerening-Roser A."/>
            <person name="Martens-Habbena W."/>
            <person name="Stahl D.A."/>
            <person name="Klotz M.G."/>
        </authorList>
    </citation>
    <scope>NUCLEOTIDE SEQUENCE [LARGE SCALE GENOMIC DNA]</scope>
    <source>
        <strain evidence="1 2">APG3</strain>
    </source>
</reference>
<name>A0A1W6SLK4_9PROT</name>
<organism evidence="1 2">
    <name type="scientific">Nitrosospira lacus</name>
    <dbReference type="NCBI Taxonomy" id="1288494"/>
    <lineage>
        <taxon>Bacteria</taxon>
        <taxon>Pseudomonadati</taxon>
        <taxon>Pseudomonadota</taxon>
        <taxon>Betaproteobacteria</taxon>
        <taxon>Nitrosomonadales</taxon>
        <taxon>Nitrosomonadaceae</taxon>
        <taxon>Nitrosospira</taxon>
    </lineage>
</organism>
<accession>A0A1W6SLK4</accession>
<dbReference type="InterPro" id="IPR026337">
    <property type="entry name" value="AKG_HExxH"/>
</dbReference>
<dbReference type="EMBL" id="CP021106">
    <property type="protein sequence ID" value="ARO86673.1"/>
    <property type="molecule type" value="Genomic_DNA"/>
</dbReference>
<keyword evidence="2" id="KW-1185">Reference proteome</keyword>
<protein>
    <submittedName>
        <fullName evidence="1">HEXXH motif domain-containing protein</fullName>
    </submittedName>
</protein>
<gene>
    <name evidence="1" type="ORF">EBAPG3_002160</name>
</gene>